<keyword evidence="3" id="KW-1185">Reference proteome</keyword>
<dbReference type="Proteomes" id="UP000265848">
    <property type="component" value="Unassembled WGS sequence"/>
</dbReference>
<accession>A0A399J5K6</accession>
<comment type="caution">
    <text evidence="2">The sequence shown here is derived from an EMBL/GenBank/DDBJ whole genome shotgun (WGS) entry which is preliminary data.</text>
</comment>
<protein>
    <submittedName>
        <fullName evidence="2">Uncharacterized protein</fullName>
    </submittedName>
</protein>
<evidence type="ECO:0000313" key="3">
    <source>
        <dbReference type="Proteomes" id="UP000265848"/>
    </source>
</evidence>
<evidence type="ECO:0000313" key="2">
    <source>
        <dbReference type="EMBL" id="RII39867.1"/>
    </source>
</evidence>
<reference evidence="2 3" key="1">
    <citation type="submission" date="2018-08" db="EMBL/GenBank/DDBJ databases">
        <title>Pseudooceanicola sediminis CY03 in the family Rhodobacteracea.</title>
        <authorList>
            <person name="Zhang Y.-J."/>
        </authorList>
    </citation>
    <scope>NUCLEOTIDE SEQUENCE [LARGE SCALE GENOMIC DNA]</scope>
    <source>
        <strain evidence="2 3">CY03</strain>
    </source>
</reference>
<dbReference type="AlphaFoldDB" id="A0A399J5K6"/>
<feature type="region of interest" description="Disordered" evidence="1">
    <location>
        <begin position="53"/>
        <end position="74"/>
    </location>
</feature>
<proteinExistence type="predicted"/>
<name>A0A399J5K6_9RHOB</name>
<feature type="region of interest" description="Disordered" evidence="1">
    <location>
        <begin position="109"/>
        <end position="134"/>
    </location>
</feature>
<organism evidence="2 3">
    <name type="scientific">Pseudooceanicola sediminis</name>
    <dbReference type="NCBI Taxonomy" id="2211117"/>
    <lineage>
        <taxon>Bacteria</taxon>
        <taxon>Pseudomonadati</taxon>
        <taxon>Pseudomonadota</taxon>
        <taxon>Alphaproteobacteria</taxon>
        <taxon>Rhodobacterales</taxon>
        <taxon>Paracoccaceae</taxon>
        <taxon>Pseudooceanicola</taxon>
    </lineage>
</organism>
<evidence type="ECO:0000256" key="1">
    <source>
        <dbReference type="SAM" id="MobiDB-lite"/>
    </source>
</evidence>
<sequence length="167" mass="17394">MMRRAALTGAESAGDLYCVLVGDPQFGGSRSPVTTMAKMTNDGGGVIACPCRTRPPTAPERRQRYGKCHGPTDAPRPPLLRGVCRRPFHIAAIRGSGLRAQGSGLRAQGSGLRAQGSGLRAQGSGRNAACNPDGEDILERARPPLMTAEGGARASGGQQLVYDVVQV</sequence>
<dbReference type="EMBL" id="QWJJ01000003">
    <property type="protein sequence ID" value="RII39867.1"/>
    <property type="molecule type" value="Genomic_DNA"/>
</dbReference>
<gene>
    <name evidence="2" type="ORF">DL237_03960</name>
</gene>